<dbReference type="AlphaFoldDB" id="A0AAJ0MEX9"/>
<dbReference type="EMBL" id="JAUIQD010000004">
    <property type="protein sequence ID" value="KAK3353903.1"/>
    <property type="molecule type" value="Genomic_DNA"/>
</dbReference>
<organism evidence="2 3">
    <name type="scientific">Lasiosphaeria hispida</name>
    <dbReference type="NCBI Taxonomy" id="260671"/>
    <lineage>
        <taxon>Eukaryota</taxon>
        <taxon>Fungi</taxon>
        <taxon>Dikarya</taxon>
        <taxon>Ascomycota</taxon>
        <taxon>Pezizomycotina</taxon>
        <taxon>Sordariomycetes</taxon>
        <taxon>Sordariomycetidae</taxon>
        <taxon>Sordariales</taxon>
        <taxon>Lasiosphaeriaceae</taxon>
        <taxon>Lasiosphaeria</taxon>
    </lineage>
</organism>
<dbReference type="CDD" id="cd02908">
    <property type="entry name" value="Macro_OAADPr_deacetylase"/>
    <property type="match status" value="1"/>
</dbReference>
<reference evidence="2" key="2">
    <citation type="submission" date="2023-06" db="EMBL/GenBank/DDBJ databases">
        <authorList>
            <consortium name="Lawrence Berkeley National Laboratory"/>
            <person name="Haridas S."/>
            <person name="Hensen N."/>
            <person name="Bonometti L."/>
            <person name="Westerberg I."/>
            <person name="Brannstrom I.O."/>
            <person name="Guillou S."/>
            <person name="Cros-Aarteil S."/>
            <person name="Calhoun S."/>
            <person name="Kuo A."/>
            <person name="Mondo S."/>
            <person name="Pangilinan J."/>
            <person name="Riley R."/>
            <person name="Labutti K."/>
            <person name="Andreopoulos B."/>
            <person name="Lipzen A."/>
            <person name="Chen C."/>
            <person name="Yanf M."/>
            <person name="Daum C."/>
            <person name="Ng V."/>
            <person name="Clum A."/>
            <person name="Steindorff A."/>
            <person name="Ohm R."/>
            <person name="Martin F."/>
            <person name="Silar P."/>
            <person name="Natvig D."/>
            <person name="Lalanne C."/>
            <person name="Gautier V."/>
            <person name="Ament-Velasquez S.L."/>
            <person name="Kruys A."/>
            <person name="Hutchinson M.I."/>
            <person name="Powell A.J."/>
            <person name="Barry K."/>
            <person name="Miller A.N."/>
            <person name="Grigoriev I.V."/>
            <person name="Debuchy R."/>
            <person name="Gladieux P."/>
            <person name="Thoren M.H."/>
            <person name="Johannesson H."/>
        </authorList>
    </citation>
    <scope>NUCLEOTIDE SEQUENCE</scope>
    <source>
        <strain evidence="2">CBS 955.72</strain>
    </source>
</reference>
<protein>
    <recommendedName>
        <fullName evidence="1">Macro domain-containing protein</fullName>
    </recommendedName>
</protein>
<dbReference type="PANTHER" id="PTHR11106">
    <property type="entry name" value="GANGLIOSIDE INDUCED DIFFERENTIATION ASSOCIATED PROTEIN 2-RELATED"/>
    <property type="match status" value="1"/>
</dbReference>
<sequence length="237" mass="24499">MAIVSAAQIPTLTQLYKSNKLKPAPAGANPPSTAIGPQTIPAPSQALNGRVGLYRGDITKLGVDAIVNAANNSLLGGGGVDGAIHRAAGPSLLSECLMLDGCDTGSAKITSAYALPCKRVIHAVGPIYSRGQPESSEEKLGGAYKKSLELAAEYGCRSVAFSCLSTGIYGYPSKDAAAVALSAIRKFLEEDTEEKVKLVVIVTFVSKDVDAYDKALPLFFPPTPDASGTAPSAEKET</sequence>
<dbReference type="Gene3D" id="3.40.220.10">
    <property type="entry name" value="Leucine Aminopeptidase, subunit E, domain 1"/>
    <property type="match status" value="1"/>
</dbReference>
<dbReference type="Proteomes" id="UP001275084">
    <property type="component" value="Unassembled WGS sequence"/>
</dbReference>
<dbReference type="InterPro" id="IPR043472">
    <property type="entry name" value="Macro_dom-like"/>
</dbReference>
<feature type="domain" description="Macro" evidence="1">
    <location>
        <begin position="38"/>
        <end position="220"/>
    </location>
</feature>
<keyword evidence="3" id="KW-1185">Reference proteome</keyword>
<accession>A0AAJ0MEX9</accession>
<proteinExistence type="predicted"/>
<dbReference type="InterPro" id="IPR002589">
    <property type="entry name" value="Macro_dom"/>
</dbReference>
<comment type="caution">
    <text evidence="2">The sequence shown here is derived from an EMBL/GenBank/DDBJ whole genome shotgun (WGS) entry which is preliminary data.</text>
</comment>
<evidence type="ECO:0000313" key="3">
    <source>
        <dbReference type="Proteomes" id="UP001275084"/>
    </source>
</evidence>
<dbReference type="SUPFAM" id="SSF52949">
    <property type="entry name" value="Macro domain-like"/>
    <property type="match status" value="1"/>
</dbReference>
<dbReference type="Pfam" id="PF01661">
    <property type="entry name" value="Macro"/>
    <property type="match status" value="1"/>
</dbReference>
<name>A0AAJ0MEX9_9PEZI</name>
<gene>
    <name evidence="2" type="ORF">B0T25DRAFT_222694</name>
</gene>
<dbReference type="SMART" id="SM00506">
    <property type="entry name" value="A1pp"/>
    <property type="match status" value="1"/>
</dbReference>
<dbReference type="PROSITE" id="PS51154">
    <property type="entry name" value="MACRO"/>
    <property type="match status" value="1"/>
</dbReference>
<reference evidence="2" key="1">
    <citation type="journal article" date="2023" name="Mol. Phylogenet. Evol.">
        <title>Genome-scale phylogeny and comparative genomics of the fungal order Sordariales.</title>
        <authorList>
            <person name="Hensen N."/>
            <person name="Bonometti L."/>
            <person name="Westerberg I."/>
            <person name="Brannstrom I.O."/>
            <person name="Guillou S."/>
            <person name="Cros-Aarteil S."/>
            <person name="Calhoun S."/>
            <person name="Haridas S."/>
            <person name="Kuo A."/>
            <person name="Mondo S."/>
            <person name="Pangilinan J."/>
            <person name="Riley R."/>
            <person name="LaButti K."/>
            <person name="Andreopoulos B."/>
            <person name="Lipzen A."/>
            <person name="Chen C."/>
            <person name="Yan M."/>
            <person name="Daum C."/>
            <person name="Ng V."/>
            <person name="Clum A."/>
            <person name="Steindorff A."/>
            <person name="Ohm R.A."/>
            <person name="Martin F."/>
            <person name="Silar P."/>
            <person name="Natvig D.O."/>
            <person name="Lalanne C."/>
            <person name="Gautier V."/>
            <person name="Ament-Velasquez S.L."/>
            <person name="Kruys A."/>
            <person name="Hutchinson M.I."/>
            <person name="Powell A.J."/>
            <person name="Barry K."/>
            <person name="Miller A.N."/>
            <person name="Grigoriev I.V."/>
            <person name="Debuchy R."/>
            <person name="Gladieux P."/>
            <person name="Hiltunen Thoren M."/>
            <person name="Johannesson H."/>
        </authorList>
    </citation>
    <scope>NUCLEOTIDE SEQUENCE</scope>
    <source>
        <strain evidence="2">CBS 955.72</strain>
    </source>
</reference>
<dbReference type="PANTHER" id="PTHR11106:SF27">
    <property type="entry name" value="MACRO DOMAIN-CONTAINING PROTEIN"/>
    <property type="match status" value="1"/>
</dbReference>
<evidence type="ECO:0000259" key="1">
    <source>
        <dbReference type="PROSITE" id="PS51154"/>
    </source>
</evidence>
<evidence type="ECO:0000313" key="2">
    <source>
        <dbReference type="EMBL" id="KAK3353903.1"/>
    </source>
</evidence>